<gene>
    <name evidence="1" type="primary">lptC</name>
    <name evidence="1" type="ORF">H0H26_00770</name>
</gene>
<dbReference type="KEGG" id="fpw:IA04_11950"/>
<sequence length="185" mass="21148">MTINFKILKTIKKVLLLIVTTLFFISCESNINEFRKINVVEFNPIGEAKDFNLKYTDSGKIKVVLVSPQMLDFSQLDFPFTEFPKGIKVTIYDTQGNKSFVTSNYAISYTNSNLIDLSGKVKITTNDGKILETEQLYYDQKNEWFFTQKSYKFTNKGSVIEGLGIDFSKDFKVLDTQSITGVYSI</sequence>
<dbReference type="GO" id="GO:0005886">
    <property type="term" value="C:plasma membrane"/>
    <property type="evidence" value="ECO:0007669"/>
    <property type="project" value="InterPro"/>
</dbReference>
<accession>A0A075RIH2</accession>
<dbReference type="RefSeq" id="WP_011964520.1">
    <property type="nucleotide sequence ID" value="NZ_BCNG01000008.1"/>
</dbReference>
<dbReference type="GeneID" id="66553540"/>
<dbReference type="KEGG" id="fpq:IB65_12290"/>
<dbReference type="EMBL" id="CP059075">
    <property type="protein sequence ID" value="QRE04172.1"/>
    <property type="molecule type" value="Genomic_DNA"/>
</dbReference>
<dbReference type="KEGG" id="fpv:IA03_12065"/>
<dbReference type="GO" id="GO:0015221">
    <property type="term" value="F:lipopolysaccharide transmembrane transporter activity"/>
    <property type="evidence" value="ECO:0007669"/>
    <property type="project" value="InterPro"/>
</dbReference>
<protein>
    <submittedName>
        <fullName evidence="1">LPS export ABC transporter periplasmic protein LptC</fullName>
    </submittedName>
</protein>
<dbReference type="NCBIfam" id="TIGR04409">
    <property type="entry name" value="LptC_YrbK"/>
    <property type="match status" value="1"/>
</dbReference>
<dbReference type="InterPro" id="IPR010664">
    <property type="entry name" value="LipoPS_assembly_LptC-rel"/>
</dbReference>
<dbReference type="AlphaFoldDB" id="A0A075RIH2"/>
<proteinExistence type="predicted"/>
<dbReference type="KEGG" id="fpc:FPSM_02562"/>
<evidence type="ECO:0000313" key="1">
    <source>
        <dbReference type="EMBL" id="QRE04172.1"/>
    </source>
</evidence>
<dbReference type="Proteomes" id="UP000596329">
    <property type="component" value="Chromosome"/>
</dbReference>
<name>A0A075RIH2_FLAPS</name>
<dbReference type="Gene3D" id="2.60.450.10">
    <property type="entry name" value="Lipopolysaccharide (LPS) transport protein A like domain"/>
    <property type="match status" value="1"/>
</dbReference>
<reference evidence="1 2" key="1">
    <citation type="submission" date="2020-07" db="EMBL/GenBank/DDBJ databases">
        <title>Genomic characterization of Flavobacterium psychrophilum strains.</title>
        <authorList>
            <person name="Castillo D."/>
            <person name="Jorgensen J."/>
            <person name="Middelboe M."/>
        </authorList>
    </citation>
    <scope>NUCLEOTIDE SEQUENCE [LARGE SCALE GENOMIC DNA]</scope>
    <source>
        <strain evidence="1 2">FPS-R7</strain>
    </source>
</reference>
<dbReference type="OMA" id="YWAFEKG"/>
<dbReference type="PROSITE" id="PS51257">
    <property type="entry name" value="PROKAR_LIPOPROTEIN"/>
    <property type="match status" value="1"/>
</dbReference>
<evidence type="ECO:0000313" key="2">
    <source>
        <dbReference type="Proteomes" id="UP000596329"/>
    </source>
</evidence>
<dbReference type="Pfam" id="PF06835">
    <property type="entry name" value="LptC"/>
    <property type="match status" value="1"/>
</dbReference>
<dbReference type="InterPro" id="IPR026265">
    <property type="entry name" value="LptC"/>
</dbReference>
<dbReference type="KEGG" id="fpk:IA06_12025"/>
<organism evidence="1 2">
    <name type="scientific">Flavobacterium psychrophilum</name>
    <dbReference type="NCBI Taxonomy" id="96345"/>
    <lineage>
        <taxon>Bacteria</taxon>
        <taxon>Pseudomonadati</taxon>
        <taxon>Bacteroidota</taxon>
        <taxon>Flavobacteriia</taxon>
        <taxon>Flavobacteriales</taxon>
        <taxon>Flavobacteriaceae</taxon>
        <taxon>Flavobacterium</taxon>
    </lineage>
</organism>